<protein>
    <submittedName>
        <fullName evidence="2">Uncharacterized protein</fullName>
    </submittedName>
</protein>
<organism evidence="2 3">
    <name type="scientific">Caerostris extrusa</name>
    <name type="common">Bark spider</name>
    <name type="synonym">Caerostris bankana</name>
    <dbReference type="NCBI Taxonomy" id="172846"/>
    <lineage>
        <taxon>Eukaryota</taxon>
        <taxon>Metazoa</taxon>
        <taxon>Ecdysozoa</taxon>
        <taxon>Arthropoda</taxon>
        <taxon>Chelicerata</taxon>
        <taxon>Arachnida</taxon>
        <taxon>Araneae</taxon>
        <taxon>Araneomorphae</taxon>
        <taxon>Entelegynae</taxon>
        <taxon>Araneoidea</taxon>
        <taxon>Araneidae</taxon>
        <taxon>Caerostris</taxon>
    </lineage>
</organism>
<comment type="caution">
    <text evidence="2">The sequence shown here is derived from an EMBL/GenBank/DDBJ whole genome shotgun (WGS) entry which is preliminary data.</text>
</comment>
<feature type="region of interest" description="Disordered" evidence="1">
    <location>
        <begin position="99"/>
        <end position="136"/>
    </location>
</feature>
<evidence type="ECO:0000313" key="3">
    <source>
        <dbReference type="Proteomes" id="UP001054945"/>
    </source>
</evidence>
<dbReference type="EMBL" id="BPLR01017068">
    <property type="protein sequence ID" value="GIY88457.1"/>
    <property type="molecule type" value="Genomic_DNA"/>
</dbReference>
<proteinExistence type="predicted"/>
<name>A0AAV4X1C2_CAEEX</name>
<keyword evidence="3" id="KW-1185">Reference proteome</keyword>
<gene>
    <name evidence="2" type="ORF">CEXT_112431</name>
</gene>
<evidence type="ECO:0000313" key="2">
    <source>
        <dbReference type="EMBL" id="GIY88457.1"/>
    </source>
</evidence>
<dbReference type="Proteomes" id="UP001054945">
    <property type="component" value="Unassembled WGS sequence"/>
</dbReference>
<dbReference type="AlphaFoldDB" id="A0AAV4X1C2"/>
<reference evidence="2 3" key="1">
    <citation type="submission" date="2021-06" db="EMBL/GenBank/DDBJ databases">
        <title>Caerostris extrusa draft genome.</title>
        <authorList>
            <person name="Kono N."/>
            <person name="Arakawa K."/>
        </authorList>
    </citation>
    <scope>NUCLEOTIDE SEQUENCE [LARGE SCALE GENOMIC DNA]</scope>
</reference>
<feature type="compositionally biased region" description="Basic and acidic residues" evidence="1">
    <location>
        <begin position="106"/>
        <end position="128"/>
    </location>
</feature>
<evidence type="ECO:0000256" key="1">
    <source>
        <dbReference type="SAM" id="MobiDB-lite"/>
    </source>
</evidence>
<accession>A0AAV4X1C2</accession>
<sequence length="136" mass="15886">MNYYKDSFGLENQFNSEDEIICYYLLFGMLVMVSKANSENDPVLFQLPTVDRPHQMKHRIVNDDDDALNDDPTLRFLLRIMLAPFTLFTPDKKIHHHLSKWSAKKNSTDKQLKSPEYAKEQNATDKSSKSFNLKNN</sequence>